<accession>A0ACC2J406</accession>
<dbReference type="Proteomes" id="UP001153332">
    <property type="component" value="Unassembled WGS sequence"/>
</dbReference>
<keyword evidence="2" id="KW-1185">Reference proteome</keyword>
<evidence type="ECO:0000313" key="2">
    <source>
        <dbReference type="Proteomes" id="UP001153332"/>
    </source>
</evidence>
<protein>
    <submittedName>
        <fullName evidence="1">Uncharacterized protein</fullName>
    </submittedName>
</protein>
<evidence type="ECO:0000313" key="1">
    <source>
        <dbReference type="EMBL" id="KAJ8122227.1"/>
    </source>
</evidence>
<dbReference type="EMBL" id="JAPUUL010003615">
    <property type="protein sequence ID" value="KAJ8122227.1"/>
    <property type="molecule type" value="Genomic_DNA"/>
</dbReference>
<organism evidence="1 2">
    <name type="scientific">Lasiodiplodia mahajangana</name>
    <dbReference type="NCBI Taxonomy" id="1108764"/>
    <lineage>
        <taxon>Eukaryota</taxon>
        <taxon>Fungi</taxon>
        <taxon>Dikarya</taxon>
        <taxon>Ascomycota</taxon>
        <taxon>Pezizomycotina</taxon>
        <taxon>Dothideomycetes</taxon>
        <taxon>Dothideomycetes incertae sedis</taxon>
        <taxon>Botryosphaeriales</taxon>
        <taxon>Botryosphaeriaceae</taxon>
        <taxon>Lasiodiplodia</taxon>
    </lineage>
</organism>
<sequence>MASSQANGIAEPDLELVPSTPTDVTMASPVALPAALNHLSSSSQQSIPSTADPASPMEPSASFKTELNDDRQSPPQVIRSSFSPPPSSQAVQNNAATSTPLEYAHSQRPNSIPSPPTTTPHILNPDRPNIAEYVPPPADQIDSATMDELRAMLQTCLSVNAKLKSETAHHNLRYKLLSVQAIEDANRANVEHEMTRREVEALRSAEGIRQARRELETRVDPLQLKFRELQQTHDALTKEHDELLRRFKSASRLVQQQAEQIEVLNDDLLAAYSMVL</sequence>
<gene>
    <name evidence="1" type="ORF">O1611_g9895</name>
</gene>
<name>A0ACC2J406_9PEZI</name>
<reference evidence="1" key="1">
    <citation type="submission" date="2022-12" db="EMBL/GenBank/DDBJ databases">
        <title>Genome Sequence of Lasiodiplodia mahajangana.</title>
        <authorList>
            <person name="Buettner E."/>
        </authorList>
    </citation>
    <scope>NUCLEOTIDE SEQUENCE</scope>
    <source>
        <strain evidence="1">VT137</strain>
    </source>
</reference>
<proteinExistence type="predicted"/>
<comment type="caution">
    <text evidence="1">The sequence shown here is derived from an EMBL/GenBank/DDBJ whole genome shotgun (WGS) entry which is preliminary data.</text>
</comment>